<proteinExistence type="predicted"/>
<feature type="compositionally biased region" description="Acidic residues" evidence="1">
    <location>
        <begin position="219"/>
        <end position="233"/>
    </location>
</feature>
<dbReference type="EnsemblFungi" id="MAPG_01494T0">
    <property type="protein sequence ID" value="MAPG_01494T0"/>
    <property type="gene ID" value="MAPG_01494"/>
</dbReference>
<evidence type="ECO:0000256" key="1">
    <source>
        <dbReference type="SAM" id="MobiDB-lite"/>
    </source>
</evidence>
<dbReference type="eggNOG" id="ENOG502SQZK">
    <property type="taxonomic scope" value="Eukaryota"/>
</dbReference>
<evidence type="ECO:0000256" key="2">
    <source>
        <dbReference type="SAM" id="SignalP"/>
    </source>
</evidence>
<dbReference type="AlphaFoldDB" id="A0A0C4DNU7"/>
<reference evidence="3" key="2">
    <citation type="submission" date="2010-05" db="EMBL/GenBank/DDBJ databases">
        <title>The Genome Sequence of Magnaporthe poae strain ATCC 64411.</title>
        <authorList>
            <consortium name="The Broad Institute Genome Sequencing Platform"/>
            <consortium name="Broad Institute Genome Sequencing Center for Infectious Disease"/>
            <person name="Ma L.-J."/>
            <person name="Dead R."/>
            <person name="Young S."/>
            <person name="Zeng Q."/>
            <person name="Koehrsen M."/>
            <person name="Alvarado L."/>
            <person name="Berlin A."/>
            <person name="Chapman S.B."/>
            <person name="Chen Z."/>
            <person name="Freedman E."/>
            <person name="Gellesch M."/>
            <person name="Goldberg J."/>
            <person name="Griggs A."/>
            <person name="Gujja S."/>
            <person name="Heilman E.R."/>
            <person name="Heiman D."/>
            <person name="Hepburn T."/>
            <person name="Howarth C."/>
            <person name="Jen D."/>
            <person name="Larson L."/>
            <person name="Mehta T."/>
            <person name="Neiman D."/>
            <person name="Pearson M."/>
            <person name="Roberts A."/>
            <person name="Saif S."/>
            <person name="Shea T."/>
            <person name="Shenoy N."/>
            <person name="Sisk P."/>
            <person name="Stolte C."/>
            <person name="Sykes S."/>
            <person name="Walk T."/>
            <person name="White J."/>
            <person name="Yandava C."/>
            <person name="Haas B."/>
            <person name="Nusbaum C."/>
            <person name="Birren B."/>
        </authorList>
    </citation>
    <scope>NUCLEOTIDE SEQUENCE</scope>
    <source>
        <strain evidence="3">ATCC 64411</strain>
    </source>
</reference>
<reference evidence="5" key="1">
    <citation type="submission" date="2010-05" db="EMBL/GenBank/DDBJ databases">
        <title>The genome sequence of Magnaporthe poae strain ATCC 64411.</title>
        <authorList>
            <person name="Ma L.-J."/>
            <person name="Dead R."/>
            <person name="Young S."/>
            <person name="Zeng Q."/>
            <person name="Koehrsen M."/>
            <person name="Alvarado L."/>
            <person name="Berlin A."/>
            <person name="Chapman S.B."/>
            <person name="Chen Z."/>
            <person name="Freedman E."/>
            <person name="Gellesch M."/>
            <person name="Goldberg J."/>
            <person name="Griggs A."/>
            <person name="Gujja S."/>
            <person name="Heilman E.R."/>
            <person name="Heiman D."/>
            <person name="Hepburn T."/>
            <person name="Howarth C."/>
            <person name="Jen D."/>
            <person name="Larson L."/>
            <person name="Mehta T."/>
            <person name="Neiman D."/>
            <person name="Pearson M."/>
            <person name="Roberts A."/>
            <person name="Saif S."/>
            <person name="Shea T."/>
            <person name="Shenoy N."/>
            <person name="Sisk P."/>
            <person name="Stolte C."/>
            <person name="Sykes S."/>
            <person name="Walk T."/>
            <person name="White J."/>
            <person name="Yandava C."/>
            <person name="Haas B."/>
            <person name="Nusbaum C."/>
            <person name="Birren B."/>
        </authorList>
    </citation>
    <scope>NUCLEOTIDE SEQUENCE [LARGE SCALE GENOMIC DNA]</scope>
    <source>
        <strain evidence="5">ATCC 64411 / 73-15</strain>
    </source>
</reference>
<dbReference type="EMBL" id="GL876966">
    <property type="protein sequence ID" value="KLU82422.1"/>
    <property type="molecule type" value="Genomic_DNA"/>
</dbReference>
<accession>A0A0C4DNU7</accession>
<dbReference type="OrthoDB" id="2117996at2759"/>
<dbReference type="VEuPathDB" id="FungiDB:MAPG_01494"/>
<evidence type="ECO:0000313" key="5">
    <source>
        <dbReference type="Proteomes" id="UP000011715"/>
    </source>
</evidence>
<feature type="signal peptide" evidence="2">
    <location>
        <begin position="1"/>
        <end position="17"/>
    </location>
</feature>
<feature type="chain" id="PRO_5009385171" evidence="2">
    <location>
        <begin position="18"/>
        <end position="271"/>
    </location>
</feature>
<protein>
    <submittedName>
        <fullName evidence="3 4">Uncharacterized protein</fullName>
    </submittedName>
</protein>
<evidence type="ECO:0000313" key="3">
    <source>
        <dbReference type="EMBL" id="KLU82422.1"/>
    </source>
</evidence>
<reference evidence="3" key="3">
    <citation type="submission" date="2011-03" db="EMBL/GenBank/DDBJ databases">
        <title>Annotation of Magnaporthe poae ATCC 64411.</title>
        <authorList>
            <person name="Ma L.-J."/>
            <person name="Dead R."/>
            <person name="Young S.K."/>
            <person name="Zeng Q."/>
            <person name="Gargeya S."/>
            <person name="Fitzgerald M."/>
            <person name="Haas B."/>
            <person name="Abouelleil A."/>
            <person name="Alvarado L."/>
            <person name="Arachchi H.M."/>
            <person name="Berlin A."/>
            <person name="Brown A."/>
            <person name="Chapman S.B."/>
            <person name="Chen Z."/>
            <person name="Dunbar C."/>
            <person name="Freedman E."/>
            <person name="Gearin G."/>
            <person name="Gellesch M."/>
            <person name="Goldberg J."/>
            <person name="Griggs A."/>
            <person name="Gujja S."/>
            <person name="Heiman D."/>
            <person name="Howarth C."/>
            <person name="Larson L."/>
            <person name="Lui A."/>
            <person name="MacDonald P.J.P."/>
            <person name="Mehta T."/>
            <person name="Montmayeur A."/>
            <person name="Murphy C."/>
            <person name="Neiman D."/>
            <person name="Pearson M."/>
            <person name="Priest M."/>
            <person name="Roberts A."/>
            <person name="Saif S."/>
            <person name="Shea T."/>
            <person name="Shenoy N."/>
            <person name="Sisk P."/>
            <person name="Stolte C."/>
            <person name="Sykes S."/>
            <person name="Yandava C."/>
            <person name="Wortman J."/>
            <person name="Nusbaum C."/>
            <person name="Birren B."/>
        </authorList>
    </citation>
    <scope>NUCLEOTIDE SEQUENCE</scope>
    <source>
        <strain evidence="3">ATCC 64411</strain>
    </source>
</reference>
<dbReference type="STRING" id="644358.A0A0C4DNU7"/>
<sequence>MKCFSLFATLLPSLALALPANLPRHQSQAIKAAGDCAGGIGNGDQGTGPCTNQGNGQGTGQGIGEDTSPDSNRTVITAQQQFDAVNAWRADTGKVSRFLDTATLFTGQEYTRMAQMALDAELDELAQKEILDQAMGTRPEIQAASDVLSNQGYAKDVVDALRAMIKNGPETAVRDVEAINRNRCVNVLPNIDAYFAAAGEVELWAIRPVACDQVLGAPGDDDDDDDEEDEDDLPQLPLPDVTLFPADGSMWASKGKPAGGQTAKIRRAAAV</sequence>
<keyword evidence="2" id="KW-0732">Signal</keyword>
<reference evidence="4" key="5">
    <citation type="submission" date="2015-06" db="UniProtKB">
        <authorList>
            <consortium name="EnsemblFungi"/>
        </authorList>
    </citation>
    <scope>IDENTIFICATION</scope>
    <source>
        <strain evidence="4">ATCC 64411</strain>
    </source>
</reference>
<name>A0A0C4DNU7_MAGP6</name>
<feature type="region of interest" description="Disordered" evidence="1">
    <location>
        <begin position="47"/>
        <end position="71"/>
    </location>
</feature>
<feature type="region of interest" description="Disordered" evidence="1">
    <location>
        <begin position="215"/>
        <end position="271"/>
    </location>
</feature>
<reference evidence="4" key="4">
    <citation type="journal article" date="2015" name="G3 (Bethesda)">
        <title>Genome sequences of three phytopathogenic species of the Magnaporthaceae family of fungi.</title>
        <authorList>
            <person name="Okagaki L.H."/>
            <person name="Nunes C.C."/>
            <person name="Sailsbery J."/>
            <person name="Clay B."/>
            <person name="Brown D."/>
            <person name="John T."/>
            <person name="Oh Y."/>
            <person name="Young N."/>
            <person name="Fitzgerald M."/>
            <person name="Haas B.J."/>
            <person name="Zeng Q."/>
            <person name="Young S."/>
            <person name="Adiconis X."/>
            <person name="Fan L."/>
            <person name="Levin J.Z."/>
            <person name="Mitchell T.K."/>
            <person name="Okubara P.A."/>
            <person name="Farman M.L."/>
            <person name="Kohn L.M."/>
            <person name="Birren B."/>
            <person name="Ma L.-J."/>
            <person name="Dean R.A."/>
        </authorList>
    </citation>
    <scope>NUCLEOTIDE SEQUENCE</scope>
    <source>
        <strain evidence="4">ATCC 64411 / 73-15</strain>
    </source>
</reference>
<dbReference type="EMBL" id="ADBL01000360">
    <property type="status" value="NOT_ANNOTATED_CDS"/>
    <property type="molecule type" value="Genomic_DNA"/>
</dbReference>
<organism evidence="4 5">
    <name type="scientific">Magnaporthiopsis poae (strain ATCC 64411 / 73-15)</name>
    <name type="common">Kentucky bluegrass fungus</name>
    <name type="synonym">Magnaporthe poae</name>
    <dbReference type="NCBI Taxonomy" id="644358"/>
    <lineage>
        <taxon>Eukaryota</taxon>
        <taxon>Fungi</taxon>
        <taxon>Dikarya</taxon>
        <taxon>Ascomycota</taxon>
        <taxon>Pezizomycotina</taxon>
        <taxon>Sordariomycetes</taxon>
        <taxon>Sordariomycetidae</taxon>
        <taxon>Magnaporthales</taxon>
        <taxon>Magnaporthaceae</taxon>
        <taxon>Magnaporthiopsis</taxon>
    </lineage>
</organism>
<gene>
    <name evidence="3" type="ORF">MAPG_01494</name>
</gene>
<evidence type="ECO:0000313" key="4">
    <source>
        <dbReference type="EnsemblFungi" id="MAPG_01494T0"/>
    </source>
</evidence>
<dbReference type="Proteomes" id="UP000011715">
    <property type="component" value="Unassembled WGS sequence"/>
</dbReference>
<keyword evidence="5" id="KW-1185">Reference proteome</keyword>